<dbReference type="OrthoDB" id="28697at2759"/>
<feature type="compositionally biased region" description="Low complexity" evidence="1">
    <location>
        <begin position="26"/>
        <end position="45"/>
    </location>
</feature>
<keyword evidence="3" id="KW-1185">Reference proteome</keyword>
<gene>
    <name evidence="2" type="ORF">BpHYR1_027128</name>
</gene>
<organism evidence="2 3">
    <name type="scientific">Brachionus plicatilis</name>
    <name type="common">Marine rotifer</name>
    <name type="synonym">Brachionus muelleri</name>
    <dbReference type="NCBI Taxonomy" id="10195"/>
    <lineage>
        <taxon>Eukaryota</taxon>
        <taxon>Metazoa</taxon>
        <taxon>Spiralia</taxon>
        <taxon>Gnathifera</taxon>
        <taxon>Rotifera</taxon>
        <taxon>Eurotatoria</taxon>
        <taxon>Monogononta</taxon>
        <taxon>Pseudotrocha</taxon>
        <taxon>Ploima</taxon>
        <taxon>Brachionidae</taxon>
        <taxon>Brachionus</taxon>
    </lineage>
</organism>
<reference evidence="2 3" key="1">
    <citation type="journal article" date="2018" name="Sci. Rep.">
        <title>Genomic signatures of local adaptation to the degree of environmental predictability in rotifers.</title>
        <authorList>
            <person name="Franch-Gras L."/>
            <person name="Hahn C."/>
            <person name="Garcia-Roger E.M."/>
            <person name="Carmona M.J."/>
            <person name="Serra M."/>
            <person name="Gomez A."/>
        </authorList>
    </citation>
    <scope>NUCLEOTIDE SEQUENCE [LARGE SCALE GENOMIC DNA]</scope>
    <source>
        <strain evidence="2">HYR1</strain>
    </source>
</reference>
<evidence type="ECO:0000256" key="1">
    <source>
        <dbReference type="SAM" id="MobiDB-lite"/>
    </source>
</evidence>
<proteinExistence type="predicted"/>
<protein>
    <submittedName>
        <fullName evidence="2">Uncharacterized protein</fullName>
    </submittedName>
</protein>
<dbReference type="AlphaFoldDB" id="A0A3M7QF98"/>
<name>A0A3M7QF98_BRAPC</name>
<accession>A0A3M7QF98</accession>
<dbReference type="Proteomes" id="UP000276133">
    <property type="component" value="Unassembled WGS sequence"/>
</dbReference>
<comment type="caution">
    <text evidence="2">The sequence shown here is derived from an EMBL/GenBank/DDBJ whole genome shotgun (WGS) entry which is preliminary data.</text>
</comment>
<dbReference type="Gene3D" id="1.20.900.10">
    <property type="entry name" value="Dbl homology (DH) domain"/>
    <property type="match status" value="1"/>
</dbReference>
<feature type="region of interest" description="Disordered" evidence="1">
    <location>
        <begin position="26"/>
        <end position="47"/>
    </location>
</feature>
<evidence type="ECO:0000313" key="2">
    <source>
        <dbReference type="EMBL" id="RNA09628.1"/>
    </source>
</evidence>
<dbReference type="InterPro" id="IPR035899">
    <property type="entry name" value="DBL_dom_sf"/>
</dbReference>
<dbReference type="EMBL" id="REGN01006422">
    <property type="protein sequence ID" value="RNA09628.1"/>
    <property type="molecule type" value="Genomic_DNA"/>
</dbReference>
<sequence length="291" mass="33474">MNMKILRKSFAKACQKVRHISVRTTTTTTSTVSPSTSSSSISKSSGYGTCVSSENIYMDDQRFKLASNLFSSQCKFNKQLKQELERYVRPMAALLAEQHFLGIFQNVEKICSISQYMVSLVDENDFYESMVNGVRECVDVLSDAYTTYVNGFGASVQLLEELSIDLSECFDIRRFLALPICNCKKLYQFMCRLEKVDSRVSGLRRAFKLVCELLAEMEVKVESMVQIVPNQSLIRSRKLVNKSRRLLVKKKKSQVNVLPSDFTDYEGNKHYFFYNLKEMSNNQKAKKREKN</sequence>
<evidence type="ECO:0000313" key="3">
    <source>
        <dbReference type="Proteomes" id="UP000276133"/>
    </source>
</evidence>
<dbReference type="SUPFAM" id="SSF48065">
    <property type="entry name" value="DBL homology domain (DH-domain)"/>
    <property type="match status" value="1"/>
</dbReference>